<evidence type="ECO:0000259" key="2">
    <source>
        <dbReference type="PROSITE" id="PS50188"/>
    </source>
</evidence>
<dbReference type="Proteomes" id="UP000789739">
    <property type="component" value="Unassembled WGS sequence"/>
</dbReference>
<organism evidence="3 4">
    <name type="scientific">Paraglomus brasilianum</name>
    <dbReference type="NCBI Taxonomy" id="144538"/>
    <lineage>
        <taxon>Eukaryota</taxon>
        <taxon>Fungi</taxon>
        <taxon>Fungi incertae sedis</taxon>
        <taxon>Mucoromycota</taxon>
        <taxon>Glomeromycotina</taxon>
        <taxon>Glomeromycetes</taxon>
        <taxon>Paraglomerales</taxon>
        <taxon>Paraglomeraceae</taxon>
        <taxon>Paraglomus</taxon>
    </lineage>
</organism>
<dbReference type="InterPro" id="IPR013320">
    <property type="entry name" value="ConA-like_dom_sf"/>
</dbReference>
<dbReference type="InterPro" id="IPR043136">
    <property type="entry name" value="B30.2/SPRY_sf"/>
</dbReference>
<dbReference type="PROSITE" id="PS50188">
    <property type="entry name" value="B302_SPRY"/>
    <property type="match status" value="1"/>
</dbReference>
<name>A0A9N9GY56_9GLOM</name>
<dbReference type="InterPro" id="IPR001870">
    <property type="entry name" value="B30.2/SPRY"/>
</dbReference>
<reference evidence="3" key="1">
    <citation type="submission" date="2021-06" db="EMBL/GenBank/DDBJ databases">
        <authorList>
            <person name="Kallberg Y."/>
            <person name="Tangrot J."/>
            <person name="Rosling A."/>
        </authorList>
    </citation>
    <scope>NUCLEOTIDE SEQUENCE</scope>
    <source>
        <strain evidence="3">BR232B</strain>
    </source>
</reference>
<feature type="compositionally biased region" description="Basic and acidic residues" evidence="1">
    <location>
        <begin position="1"/>
        <end position="13"/>
    </location>
</feature>
<dbReference type="SUPFAM" id="SSF49899">
    <property type="entry name" value="Concanavalin A-like lectins/glucanases"/>
    <property type="match status" value="1"/>
</dbReference>
<evidence type="ECO:0000256" key="1">
    <source>
        <dbReference type="SAM" id="MobiDB-lite"/>
    </source>
</evidence>
<dbReference type="PANTHER" id="PTHR12864">
    <property type="entry name" value="RAN BINDING PROTEIN 9-RELATED"/>
    <property type="match status" value="1"/>
</dbReference>
<feature type="non-terminal residue" evidence="3">
    <location>
        <position position="325"/>
    </location>
</feature>
<gene>
    <name evidence="3" type="ORF">PBRASI_LOCUS9386</name>
</gene>
<proteinExistence type="predicted"/>
<accession>A0A9N9GY56</accession>
<dbReference type="OrthoDB" id="258495at2759"/>
<dbReference type="Pfam" id="PF00622">
    <property type="entry name" value="SPRY"/>
    <property type="match status" value="1"/>
</dbReference>
<protein>
    <submittedName>
        <fullName evidence="3">9853_t:CDS:1</fullName>
    </submittedName>
</protein>
<evidence type="ECO:0000313" key="3">
    <source>
        <dbReference type="EMBL" id="CAG8633671.1"/>
    </source>
</evidence>
<dbReference type="SMART" id="SM00449">
    <property type="entry name" value="SPRY"/>
    <property type="match status" value="1"/>
</dbReference>
<dbReference type="InterPro" id="IPR050618">
    <property type="entry name" value="Ubq-SigPath_Reg"/>
</dbReference>
<keyword evidence="4" id="KW-1185">Reference proteome</keyword>
<feature type="region of interest" description="Disordered" evidence="1">
    <location>
        <begin position="1"/>
        <end position="53"/>
    </location>
</feature>
<sequence length="325" mass="35725">YGESRLIKKEHETTSTSCPPHSDLESGNMPPSYGTQPPAPEPVHLHGKKHEATTDSFKAGNRYTQQHPPQLKLPSEKVISGRGGASTYQIVPESSVSERQLAIVSEKGRVVQFNKSRGTVVSTMVQANYPMFVPPDAIDKNGDECVEVNTLTQKPPQAETEEKDPLPILVDDPESNALHYFEITVLSNPKPKDTTIAIGLATKPYPPFRLPGWNLHSVGYHSDDGRKFNDAYGGRDYGPEWGKVGDTVGCGYYPNTGFVLFTKNGKNLGTAFTGMRHLWYPTVGAHGPCKVKINFGDDEPFRYCEARGFGPSGKERSSEDTKNVD</sequence>
<dbReference type="Gene3D" id="2.60.120.920">
    <property type="match status" value="1"/>
</dbReference>
<dbReference type="EMBL" id="CAJVPI010002020">
    <property type="protein sequence ID" value="CAG8633671.1"/>
    <property type="molecule type" value="Genomic_DNA"/>
</dbReference>
<dbReference type="InterPro" id="IPR003877">
    <property type="entry name" value="SPRY_dom"/>
</dbReference>
<evidence type="ECO:0000313" key="4">
    <source>
        <dbReference type="Proteomes" id="UP000789739"/>
    </source>
</evidence>
<comment type="caution">
    <text evidence="3">The sequence shown here is derived from an EMBL/GenBank/DDBJ whole genome shotgun (WGS) entry which is preliminary data.</text>
</comment>
<dbReference type="AlphaFoldDB" id="A0A9N9GY56"/>
<feature type="domain" description="B30.2/SPRY" evidence="2">
    <location>
        <begin position="100"/>
        <end position="300"/>
    </location>
</feature>